<feature type="chain" id="PRO_5036228509" description="Secreted protein" evidence="2">
    <location>
        <begin position="18"/>
        <end position="369"/>
    </location>
</feature>
<evidence type="ECO:0000313" key="4">
    <source>
        <dbReference type="EMBL" id="CAF1448518.1"/>
    </source>
</evidence>
<dbReference type="Proteomes" id="UP000663877">
    <property type="component" value="Unassembled WGS sequence"/>
</dbReference>
<dbReference type="EMBL" id="CAJNOM010000456">
    <property type="protein sequence ID" value="CAF1448518.1"/>
    <property type="molecule type" value="Genomic_DNA"/>
</dbReference>
<dbReference type="PANTHER" id="PTHR33488">
    <property type="entry name" value="ZGC:162509"/>
    <property type="match status" value="1"/>
</dbReference>
<proteinExistence type="predicted"/>
<dbReference type="PANTHER" id="PTHR33488:SF2">
    <property type="entry name" value="EARLY ENDOSOME ANTIGEN 1-LIKE"/>
    <property type="match status" value="1"/>
</dbReference>
<evidence type="ECO:0000256" key="1">
    <source>
        <dbReference type="SAM" id="Coils"/>
    </source>
</evidence>
<accession>A0A815PGP8</accession>
<dbReference type="AlphaFoldDB" id="A0A815PGP8"/>
<evidence type="ECO:0000313" key="5">
    <source>
        <dbReference type="Proteomes" id="UP000663832"/>
    </source>
</evidence>
<evidence type="ECO:0008006" key="6">
    <source>
        <dbReference type="Google" id="ProtNLM"/>
    </source>
</evidence>
<sequence>MKFIYFSFFIIFDLTLSSTTTLSDLNLDTQVLAQPVIEENWEELLVAGPLAINYIGNLMILASKCDFSLTSSSPSHVYEHIKYPNSFRMTLAQIASEIYNAFMNAHTTIERIQSSTKQIPQHLKIILKLLKSAAPSIIQVMLPKTLDTIERIPKDVANSANIIIKKYESSTALLQEVIEALADSYGVNNSVLMNMNVLVNATKELNKMQQQWSEIARYLSILTIRVETSRQTVFYELMDTINNIISMNIQLNAADRYFFVSKMLDAIIKIEQDANLLYIIAKTYYDVSSAYIVSQMSDVSKLLLLQTDDERHAAMIQLDETLLFTSAEISQIVLEQKQQYQQRNQEIQDEYKQFIQQMMFENLTASIGK</sequence>
<comment type="caution">
    <text evidence="4">The sequence shown here is derived from an EMBL/GenBank/DDBJ whole genome shotgun (WGS) entry which is preliminary data.</text>
</comment>
<gene>
    <name evidence="3" type="ORF">BJG266_LOCUS26470</name>
    <name evidence="4" type="ORF">QVE165_LOCUS40127</name>
</gene>
<feature type="coiled-coil region" evidence="1">
    <location>
        <begin position="330"/>
        <end position="357"/>
    </location>
</feature>
<name>A0A815PGP8_9BILA</name>
<protein>
    <recommendedName>
        <fullName evidence="6">Secreted protein</fullName>
    </recommendedName>
</protein>
<dbReference type="OrthoDB" id="5406275at2759"/>
<organism evidence="4 5">
    <name type="scientific">Adineta steineri</name>
    <dbReference type="NCBI Taxonomy" id="433720"/>
    <lineage>
        <taxon>Eukaryota</taxon>
        <taxon>Metazoa</taxon>
        <taxon>Spiralia</taxon>
        <taxon>Gnathifera</taxon>
        <taxon>Rotifera</taxon>
        <taxon>Eurotatoria</taxon>
        <taxon>Bdelloidea</taxon>
        <taxon>Adinetida</taxon>
        <taxon>Adinetidae</taxon>
        <taxon>Adineta</taxon>
    </lineage>
</organism>
<keyword evidence="2" id="KW-0732">Signal</keyword>
<evidence type="ECO:0000256" key="2">
    <source>
        <dbReference type="SAM" id="SignalP"/>
    </source>
</evidence>
<dbReference type="EMBL" id="CAJNOI010000221">
    <property type="protein sequence ID" value="CAF1193411.1"/>
    <property type="molecule type" value="Genomic_DNA"/>
</dbReference>
<dbReference type="Proteomes" id="UP000663832">
    <property type="component" value="Unassembled WGS sequence"/>
</dbReference>
<keyword evidence="5" id="KW-1185">Reference proteome</keyword>
<reference evidence="4" key="1">
    <citation type="submission" date="2021-02" db="EMBL/GenBank/DDBJ databases">
        <authorList>
            <person name="Nowell W R."/>
        </authorList>
    </citation>
    <scope>NUCLEOTIDE SEQUENCE</scope>
</reference>
<evidence type="ECO:0000313" key="3">
    <source>
        <dbReference type="EMBL" id="CAF1193411.1"/>
    </source>
</evidence>
<feature type="signal peptide" evidence="2">
    <location>
        <begin position="1"/>
        <end position="17"/>
    </location>
</feature>
<keyword evidence="1" id="KW-0175">Coiled coil</keyword>